<dbReference type="Pfam" id="PF00550">
    <property type="entry name" value="PP-binding"/>
    <property type="match status" value="1"/>
</dbReference>
<dbReference type="SUPFAM" id="SSF52777">
    <property type="entry name" value="CoA-dependent acyltransferases"/>
    <property type="match status" value="2"/>
</dbReference>
<gene>
    <name evidence="6" type="ORF">ACGFZB_27885</name>
</gene>
<protein>
    <submittedName>
        <fullName evidence="6">Condensation domain-containing protein</fullName>
    </submittedName>
</protein>
<comment type="caution">
    <text evidence="6">The sequence shown here is derived from an EMBL/GenBank/DDBJ whole genome shotgun (WGS) entry which is preliminary data.</text>
</comment>
<dbReference type="Proteomes" id="UP001604267">
    <property type="component" value="Unassembled WGS sequence"/>
</dbReference>
<accession>A0ABW7BAE8</accession>
<dbReference type="InterPro" id="IPR036736">
    <property type="entry name" value="ACP-like_sf"/>
</dbReference>
<dbReference type="InterPro" id="IPR001242">
    <property type="entry name" value="Condensation_dom"/>
</dbReference>
<dbReference type="Gene3D" id="3.30.559.30">
    <property type="entry name" value="Nonribosomal peptide synthetase, condensation domain"/>
    <property type="match status" value="1"/>
</dbReference>
<dbReference type="Gene3D" id="3.40.50.1820">
    <property type="entry name" value="alpha/beta hydrolase"/>
    <property type="match status" value="1"/>
</dbReference>
<comment type="cofactor">
    <cofactor evidence="1">
        <name>pantetheine 4'-phosphate</name>
        <dbReference type="ChEBI" id="CHEBI:47942"/>
    </cofactor>
</comment>
<name>A0ABW7BAE8_9ACTN</name>
<feature type="region of interest" description="Disordered" evidence="4">
    <location>
        <begin position="475"/>
        <end position="526"/>
    </location>
</feature>
<dbReference type="SUPFAM" id="SSF47336">
    <property type="entry name" value="ACP-like"/>
    <property type="match status" value="1"/>
</dbReference>
<feature type="compositionally biased region" description="Pro residues" evidence="4">
    <location>
        <begin position="505"/>
        <end position="514"/>
    </location>
</feature>
<dbReference type="PROSITE" id="PS50075">
    <property type="entry name" value="CARRIER"/>
    <property type="match status" value="1"/>
</dbReference>
<dbReference type="InterPro" id="IPR023213">
    <property type="entry name" value="CAT-like_dom_sf"/>
</dbReference>
<reference evidence="6 7" key="1">
    <citation type="submission" date="2024-10" db="EMBL/GenBank/DDBJ databases">
        <title>The Natural Products Discovery Center: Release of the First 8490 Sequenced Strains for Exploring Actinobacteria Biosynthetic Diversity.</title>
        <authorList>
            <person name="Kalkreuter E."/>
            <person name="Kautsar S.A."/>
            <person name="Yang D."/>
            <person name="Bader C.D."/>
            <person name="Teijaro C.N."/>
            <person name="Fluegel L."/>
            <person name="Davis C.M."/>
            <person name="Simpson J.R."/>
            <person name="Lauterbach L."/>
            <person name="Steele A.D."/>
            <person name="Gui C."/>
            <person name="Meng S."/>
            <person name="Li G."/>
            <person name="Viehrig K."/>
            <person name="Ye F."/>
            <person name="Su P."/>
            <person name="Kiefer A.F."/>
            <person name="Nichols A."/>
            <person name="Cepeda A.J."/>
            <person name="Yan W."/>
            <person name="Fan B."/>
            <person name="Jiang Y."/>
            <person name="Adhikari A."/>
            <person name="Zheng C.-J."/>
            <person name="Schuster L."/>
            <person name="Cowan T.M."/>
            <person name="Smanski M.J."/>
            <person name="Chevrette M.G."/>
            <person name="De Carvalho L.P.S."/>
            <person name="Shen B."/>
        </authorList>
    </citation>
    <scope>NUCLEOTIDE SEQUENCE [LARGE SCALE GENOMIC DNA]</scope>
    <source>
        <strain evidence="6 7">NPDC048320</strain>
    </source>
</reference>
<evidence type="ECO:0000256" key="3">
    <source>
        <dbReference type="ARBA" id="ARBA00022553"/>
    </source>
</evidence>
<proteinExistence type="predicted"/>
<keyword evidence="2" id="KW-0596">Phosphopantetheine</keyword>
<dbReference type="Gene3D" id="3.30.559.10">
    <property type="entry name" value="Chloramphenicol acetyltransferase-like domain"/>
    <property type="match status" value="1"/>
</dbReference>
<dbReference type="CDD" id="cd19531">
    <property type="entry name" value="LCL_NRPS-like"/>
    <property type="match status" value="1"/>
</dbReference>
<keyword evidence="7" id="KW-1185">Reference proteome</keyword>
<dbReference type="InterPro" id="IPR009081">
    <property type="entry name" value="PP-bd_ACP"/>
</dbReference>
<dbReference type="PANTHER" id="PTHR45527">
    <property type="entry name" value="NONRIBOSOMAL PEPTIDE SYNTHETASE"/>
    <property type="match status" value="1"/>
</dbReference>
<dbReference type="PANTHER" id="PTHR45527:SF1">
    <property type="entry name" value="FATTY ACID SYNTHASE"/>
    <property type="match status" value="1"/>
</dbReference>
<dbReference type="EMBL" id="JBICYV010000014">
    <property type="protein sequence ID" value="MFG3014177.1"/>
    <property type="molecule type" value="Genomic_DNA"/>
</dbReference>
<feature type="region of interest" description="Disordered" evidence="4">
    <location>
        <begin position="1"/>
        <end position="53"/>
    </location>
</feature>
<dbReference type="Pfam" id="PF00668">
    <property type="entry name" value="Condensation"/>
    <property type="match status" value="1"/>
</dbReference>
<feature type="compositionally biased region" description="Polar residues" evidence="4">
    <location>
        <begin position="1"/>
        <end position="14"/>
    </location>
</feature>
<evidence type="ECO:0000256" key="1">
    <source>
        <dbReference type="ARBA" id="ARBA00001957"/>
    </source>
</evidence>
<dbReference type="RefSeq" id="WP_392820564.1">
    <property type="nucleotide sequence ID" value="NZ_JBICYV010000014.1"/>
</dbReference>
<evidence type="ECO:0000256" key="4">
    <source>
        <dbReference type="SAM" id="MobiDB-lite"/>
    </source>
</evidence>
<keyword evidence="3" id="KW-0597">Phosphoprotein</keyword>
<feature type="domain" description="Carrier" evidence="5">
    <location>
        <begin position="521"/>
        <end position="596"/>
    </location>
</feature>
<evidence type="ECO:0000256" key="2">
    <source>
        <dbReference type="ARBA" id="ARBA00022450"/>
    </source>
</evidence>
<evidence type="ECO:0000313" key="6">
    <source>
        <dbReference type="EMBL" id="MFG3014177.1"/>
    </source>
</evidence>
<sequence>MDDSLSRLTPQQWTRLAERARAGQPPAHGQPDQPAGPPVPRADPAAPRPATHTQEQLWFLSRLTAGTPNYNVPFRFDLEGPLEPHHLHTALRTVVQRHDALRTELRPHPGGLRQVVRARVPVELPVRDLSRHDDPRAAADTRCFELARTVFDLETAPLWRFELLRLDAAGERHVLVWIASHTIADGGAVGVLLDEVSAAYAALAAGRDVVLPDPGPQLADYAARQRALLTPAETERLTAYWRRRLDGYDGLRLTYDRPGPAGATLPKGRTVRFTVPAALRRRVVGLAREHAGSPFMVLLAAYQVLLARLARRPDVATALPLACRDTPGFEKVFGSLTNTVVIRTDTGGGASFATVLDRVREAVLGAIEHQNLPFGKLVEELRPARHGRTNPIAETIFSYGGTPATPGWTPLGDSVRAACRGMSNDTVRFDFELVLDDTLEGLTGRFEYDSDRIDARSARQICDAYLEILGAAVDHPDAPLPHPPGEESDRPRPPLPAWSTAPADAPAPAPPDGPVPGTGGAPRTGTERAVARIWAGALGRDALERDDDFFALGGYSMLAVDVIAAVNEEFGTDLSVLQIFEMSSVASLARAVEAGAGAVGTDGAGDDETVAADLLEQVEGMSDEEVARALERLRDTS</sequence>
<dbReference type="InterPro" id="IPR020806">
    <property type="entry name" value="PKS_PP-bd"/>
</dbReference>
<evidence type="ECO:0000313" key="7">
    <source>
        <dbReference type="Proteomes" id="UP001604267"/>
    </source>
</evidence>
<dbReference type="InterPro" id="IPR029058">
    <property type="entry name" value="AB_hydrolase_fold"/>
</dbReference>
<organism evidence="6 7">
    <name type="scientific">Streptomyces cinerochromogenes</name>
    <dbReference type="NCBI Taxonomy" id="66422"/>
    <lineage>
        <taxon>Bacteria</taxon>
        <taxon>Bacillati</taxon>
        <taxon>Actinomycetota</taxon>
        <taxon>Actinomycetes</taxon>
        <taxon>Kitasatosporales</taxon>
        <taxon>Streptomycetaceae</taxon>
        <taxon>Streptomyces</taxon>
    </lineage>
</organism>
<dbReference type="SMART" id="SM00823">
    <property type="entry name" value="PKS_PP"/>
    <property type="match status" value="1"/>
</dbReference>
<evidence type="ECO:0000259" key="5">
    <source>
        <dbReference type="PROSITE" id="PS50075"/>
    </source>
</evidence>